<keyword evidence="6" id="KW-0539">Nucleus</keyword>
<dbReference type="InterPro" id="IPR004582">
    <property type="entry name" value="Checkpoint_prot_Rad17_Rad24"/>
</dbReference>
<keyword evidence="4" id="KW-0227">DNA damage</keyword>
<dbReference type="SUPFAM" id="SSF52540">
    <property type="entry name" value="P-loop containing nucleoside triphosphate hydrolases"/>
    <property type="match status" value="1"/>
</dbReference>
<dbReference type="PANTHER" id="PTHR12172:SF0">
    <property type="entry name" value="CELL CYCLE CHECKPOINT PROTEIN RAD17"/>
    <property type="match status" value="1"/>
</dbReference>
<evidence type="ECO:0000256" key="1">
    <source>
        <dbReference type="ARBA" id="ARBA00004123"/>
    </source>
</evidence>
<dbReference type="EMBL" id="KN848661">
    <property type="protein sequence ID" value="KIR80021.1"/>
    <property type="molecule type" value="Genomic_DNA"/>
</dbReference>
<keyword evidence="7" id="KW-0131">Cell cycle</keyword>
<evidence type="ECO:0000313" key="10">
    <source>
        <dbReference type="Proteomes" id="UP000054272"/>
    </source>
</evidence>
<organism evidence="9 10">
    <name type="scientific">Cryptococcus gattii EJB2</name>
    <dbReference type="NCBI Taxonomy" id="1296103"/>
    <lineage>
        <taxon>Eukaryota</taxon>
        <taxon>Fungi</taxon>
        <taxon>Dikarya</taxon>
        <taxon>Basidiomycota</taxon>
        <taxon>Agaricomycotina</taxon>
        <taxon>Tremellomycetes</taxon>
        <taxon>Tremellales</taxon>
        <taxon>Cryptococcaceae</taxon>
        <taxon>Cryptococcus</taxon>
        <taxon>Cryptococcus gattii species complex</taxon>
    </lineage>
</organism>
<keyword evidence="3" id="KW-0547">Nucleotide-binding</keyword>
<evidence type="ECO:0000256" key="6">
    <source>
        <dbReference type="ARBA" id="ARBA00023242"/>
    </source>
</evidence>
<dbReference type="InterPro" id="IPR027417">
    <property type="entry name" value="P-loop_NTPase"/>
</dbReference>
<evidence type="ECO:0000256" key="5">
    <source>
        <dbReference type="ARBA" id="ARBA00022840"/>
    </source>
</evidence>
<feature type="region of interest" description="Disordered" evidence="8">
    <location>
        <begin position="452"/>
        <end position="490"/>
    </location>
</feature>
<comment type="similarity">
    <text evidence="2">Belongs to the rad17/RAD24 family.</text>
</comment>
<evidence type="ECO:0000256" key="2">
    <source>
        <dbReference type="ARBA" id="ARBA00006168"/>
    </source>
</evidence>
<evidence type="ECO:0000256" key="8">
    <source>
        <dbReference type="SAM" id="MobiDB-lite"/>
    </source>
</evidence>
<evidence type="ECO:0000256" key="3">
    <source>
        <dbReference type="ARBA" id="ARBA00022741"/>
    </source>
</evidence>
<feature type="compositionally biased region" description="Polar residues" evidence="8">
    <location>
        <begin position="1"/>
        <end position="10"/>
    </location>
</feature>
<dbReference type="Pfam" id="PF03215">
    <property type="entry name" value="Rad17"/>
    <property type="match status" value="1"/>
</dbReference>
<dbReference type="Proteomes" id="UP000054272">
    <property type="component" value="Unassembled WGS sequence"/>
</dbReference>
<reference evidence="9 10" key="1">
    <citation type="submission" date="2015-01" db="EMBL/GenBank/DDBJ databases">
        <title>The Genome Sequence of Cryptococcus gattii EJB2.</title>
        <authorList>
            <consortium name="The Broad Institute Genomics Platform"/>
            <person name="Cuomo C."/>
            <person name="Litvintseva A."/>
            <person name="Chen Y."/>
            <person name="Heitman J."/>
            <person name="Sun S."/>
            <person name="Springer D."/>
            <person name="Dromer F."/>
            <person name="Young S."/>
            <person name="Zeng Q."/>
            <person name="Gargeya S."/>
            <person name="Abouelleil A."/>
            <person name="Alvarado L."/>
            <person name="Chapman S.B."/>
            <person name="Gainer-Dewar J."/>
            <person name="Goldberg J."/>
            <person name="Griggs A."/>
            <person name="Gujja S."/>
            <person name="Hansen M."/>
            <person name="Howarth C."/>
            <person name="Imamovic A."/>
            <person name="Larimer J."/>
            <person name="Murphy C."/>
            <person name="Naylor J."/>
            <person name="Pearson M."/>
            <person name="Priest M."/>
            <person name="Roberts A."/>
            <person name="Saif S."/>
            <person name="Shea T."/>
            <person name="Sykes S."/>
            <person name="Wortman J."/>
            <person name="Nusbaum C."/>
            <person name="Birren B."/>
        </authorList>
    </citation>
    <scope>NUCLEOTIDE SEQUENCE [LARGE SCALE GENOMIC DNA]</scope>
    <source>
        <strain evidence="9 10">EJB2</strain>
    </source>
</reference>
<dbReference type="Gene3D" id="3.40.50.300">
    <property type="entry name" value="P-loop containing nucleotide triphosphate hydrolases"/>
    <property type="match status" value="1"/>
</dbReference>
<sequence length="814" mass="89393">MHSSLPFQQPNRRRLAHQGQIASFPAIMSQSSDRSFKRTDSSSSKGSIMSSSLAPSSAGSSKPMKKMGSLSSFQASLSFKSHGLGSNKKEQDRKLMPPPSRSVSPVKMDSSHKGSETSSSSKAVKIPNAKEKGKGKNPEIIEVLSSDEEEERQAKVTRRESKTAQSVKKKEKKDTAQMWTDLYAPTLEADLAPGKARIQKVKAWLHESLYGYPPDVQPPPLSTRDKLRKYRRILLMTGPAGGGKTTTVRLLAEQMGVDIIEWGESVEEWGLGTGIERESSISKFSSFLSRNSYPSLNLSQSPSSSSSRSVSQSRPRLILLTALPNLTHLPTRDAFHVALLTFCQTFTHSSCPMIIIHSDAGSGGRAEEGWMDRDKGGREGVVNIIGQDVKNGPCFIPVAPTFILKALNRVISLNPLPPAQRPTKATLQLIAQSSNGDLRSAINSLQLLCGGRKHGDKDRVGKKRKEREEEVVSGSKGRGKGRGSMGGRGAKLDVGSELRAVLDAVTRKEQSLHLFHALGKVFYNKRLGDPDERKDEDQEVLSAIRQLPPDDPLPGHLSGYTRRKALVQMEDFIPSIPIDSSSFALWIHQTFPSFCTDVEQVAEGMDYLCLADVMRTDDDIWHSSPQSIAYALYLTIRGIHIALPSPVIRNRQKVLKPQFFKAFAEGRDNQLALEGVARYLEKKGTVSNNREAAAWGGLVGKRVMACEMVPMMVKIQSLSNHPLLPSSAQTLVLPPYTPLAQCHISSVHDELTAKAELGEDEGESLEATMAGDDGMGDVRGHEHLEESVWDKEGVEGNEEGEEDYLLDDDIVDWD</sequence>
<evidence type="ECO:0000313" key="9">
    <source>
        <dbReference type="EMBL" id="KIR80021.1"/>
    </source>
</evidence>
<dbReference type="Gene3D" id="1.10.8.60">
    <property type="match status" value="1"/>
</dbReference>
<feature type="region of interest" description="Disordered" evidence="8">
    <location>
        <begin position="759"/>
        <end position="814"/>
    </location>
</feature>
<keyword evidence="10" id="KW-1185">Reference proteome</keyword>
<comment type="subcellular location">
    <subcellularLocation>
        <location evidence="1">Nucleus</location>
    </subcellularLocation>
</comment>
<feature type="compositionally biased region" description="Basic and acidic residues" evidence="8">
    <location>
        <begin position="776"/>
        <end position="794"/>
    </location>
</feature>
<feature type="compositionally biased region" description="Basic and acidic residues" evidence="8">
    <location>
        <begin position="128"/>
        <end position="139"/>
    </location>
</feature>
<name>A0ABR5BXA8_9TREE</name>
<proteinExistence type="inferred from homology"/>
<feature type="compositionally biased region" description="Low complexity" evidence="8">
    <location>
        <begin position="41"/>
        <end position="61"/>
    </location>
</feature>
<gene>
    <name evidence="9" type="ORF">I306_02985</name>
</gene>
<feature type="compositionally biased region" description="Acidic residues" evidence="8">
    <location>
        <begin position="795"/>
        <end position="814"/>
    </location>
</feature>
<feature type="compositionally biased region" description="Polar residues" evidence="8">
    <location>
        <begin position="69"/>
        <end position="79"/>
    </location>
</feature>
<protein>
    <submittedName>
        <fullName evidence="9">Cell cycle checkpoint protein</fullName>
    </submittedName>
</protein>
<dbReference type="PANTHER" id="PTHR12172">
    <property type="entry name" value="CELL CYCLE CHECKPOINT PROTEIN RAD17"/>
    <property type="match status" value="1"/>
</dbReference>
<accession>A0ABR5BXA8</accession>
<keyword evidence="5" id="KW-0067">ATP-binding</keyword>
<feature type="region of interest" description="Disordered" evidence="8">
    <location>
        <begin position="1"/>
        <end position="169"/>
    </location>
</feature>
<evidence type="ECO:0000256" key="7">
    <source>
        <dbReference type="ARBA" id="ARBA00023306"/>
    </source>
</evidence>
<evidence type="ECO:0000256" key="4">
    <source>
        <dbReference type="ARBA" id="ARBA00022763"/>
    </source>
</evidence>
<feature type="compositionally biased region" description="Basic and acidic residues" evidence="8">
    <location>
        <begin position="152"/>
        <end position="162"/>
    </location>
</feature>